<feature type="transmembrane region" description="Helical" evidence="6">
    <location>
        <begin position="400"/>
        <end position="418"/>
    </location>
</feature>
<dbReference type="InterPro" id="IPR020846">
    <property type="entry name" value="MFS_dom"/>
</dbReference>
<feature type="transmembrane region" description="Helical" evidence="6">
    <location>
        <begin position="212"/>
        <end position="232"/>
    </location>
</feature>
<feature type="transmembrane region" description="Helical" evidence="6">
    <location>
        <begin position="170"/>
        <end position="192"/>
    </location>
</feature>
<evidence type="ECO:0000256" key="1">
    <source>
        <dbReference type="ARBA" id="ARBA00004141"/>
    </source>
</evidence>
<feature type="transmembrane region" description="Helical" evidence="6">
    <location>
        <begin position="85"/>
        <end position="104"/>
    </location>
</feature>
<keyword evidence="9" id="KW-1185">Reference proteome</keyword>
<dbReference type="InterPro" id="IPR036259">
    <property type="entry name" value="MFS_trans_sf"/>
</dbReference>
<evidence type="ECO:0000313" key="9">
    <source>
        <dbReference type="Proteomes" id="UP000791440"/>
    </source>
</evidence>
<sequence length="507" mass="55507">MINQTYIMQGKTTVSLDTDKNRGNTARPYSYDEAIELAGNGWYNRGLLATLSISLLGMGIDMFGFSVIVTGCACDFHLEHSQKSILMSMPFIGAIGMAYVWGYLSDTKGRRMCLLYGMWGGFISSILTAFSPNWIVLAVLKVFSTSLCSSAQSCTVTLLGESCTAKVRDFYLLIMSSVLMLYLLSYVVPGYFILSIPFSINLGFIYFTPWRLLAIILSLPLGISALGLHFFYESPKFLVNIGKEGQALNHLQGIWARNGGIHEYPVQKVYLNEEQKVNRKGVSILQSLVDQTIPLFKPPLLLNSLQMFYLITIIYSINNSLVMWMPLIVDAFGSGVHAEGKQDSTSLCSIISSTEGGNSTILHSCTSSIELSTLLSGVAHGIIFSGVTVCVSKLASKKKYLLITFLLITMLSTLGAVFNENNVVSLVLFVGMLMTNLCMGILFTYYVDMFPTSYRGMAACLGVMVARLSGVAGVNFLGSMIVTHCAITFYAFGVYLLSGIIVSCFLP</sequence>
<feature type="domain" description="Major facilitator superfamily (MFS) profile" evidence="7">
    <location>
        <begin position="47"/>
        <end position="507"/>
    </location>
</feature>
<evidence type="ECO:0000256" key="3">
    <source>
        <dbReference type="ARBA" id="ARBA00022692"/>
    </source>
</evidence>
<dbReference type="Gene3D" id="1.20.1250.20">
    <property type="entry name" value="MFS general substrate transporter like domains"/>
    <property type="match status" value="1"/>
</dbReference>
<feature type="transmembrane region" description="Helical" evidence="6">
    <location>
        <begin position="300"/>
        <end position="317"/>
    </location>
</feature>
<dbReference type="PANTHER" id="PTHR23511:SF35">
    <property type="entry name" value="MAJOR FACILITATOR SUPERFAMILY (MFS) PROFILE DOMAIN-CONTAINING PROTEIN"/>
    <property type="match status" value="1"/>
</dbReference>
<dbReference type="Proteomes" id="UP000791440">
    <property type="component" value="Unassembled WGS sequence"/>
</dbReference>
<proteinExistence type="predicted"/>
<evidence type="ECO:0000313" key="8">
    <source>
        <dbReference type="EMBL" id="KAG6457005.1"/>
    </source>
</evidence>
<keyword evidence="3 6" id="KW-0812">Transmembrane</keyword>
<reference evidence="8" key="2">
    <citation type="submission" date="2020-12" db="EMBL/GenBank/DDBJ databases">
        <authorList>
            <person name="Kanost M."/>
        </authorList>
    </citation>
    <scope>NUCLEOTIDE SEQUENCE</scope>
</reference>
<accession>A0A921ZG35</accession>
<comment type="caution">
    <text evidence="8">The sequence shown here is derived from an EMBL/GenBank/DDBJ whole genome shotgun (WGS) entry which is preliminary data.</text>
</comment>
<reference evidence="8" key="1">
    <citation type="journal article" date="2016" name="Insect Biochem. Mol. Biol.">
        <title>Multifaceted biological insights from a draft genome sequence of the tobacco hornworm moth, Manduca sexta.</title>
        <authorList>
            <person name="Kanost M.R."/>
            <person name="Arrese E.L."/>
            <person name="Cao X."/>
            <person name="Chen Y.R."/>
            <person name="Chellapilla S."/>
            <person name="Goldsmith M.R."/>
            <person name="Grosse-Wilde E."/>
            <person name="Heckel D.G."/>
            <person name="Herndon N."/>
            <person name="Jiang H."/>
            <person name="Papanicolaou A."/>
            <person name="Qu J."/>
            <person name="Soulages J.L."/>
            <person name="Vogel H."/>
            <person name="Walters J."/>
            <person name="Waterhouse R.M."/>
            <person name="Ahn S.J."/>
            <person name="Almeida F.C."/>
            <person name="An C."/>
            <person name="Aqrawi P."/>
            <person name="Bretschneider A."/>
            <person name="Bryant W.B."/>
            <person name="Bucks S."/>
            <person name="Chao H."/>
            <person name="Chevignon G."/>
            <person name="Christen J.M."/>
            <person name="Clarke D.F."/>
            <person name="Dittmer N.T."/>
            <person name="Ferguson L.C.F."/>
            <person name="Garavelou S."/>
            <person name="Gordon K.H.J."/>
            <person name="Gunaratna R.T."/>
            <person name="Han Y."/>
            <person name="Hauser F."/>
            <person name="He Y."/>
            <person name="Heidel-Fischer H."/>
            <person name="Hirsh A."/>
            <person name="Hu Y."/>
            <person name="Jiang H."/>
            <person name="Kalra D."/>
            <person name="Klinner C."/>
            <person name="Konig C."/>
            <person name="Kovar C."/>
            <person name="Kroll A.R."/>
            <person name="Kuwar S.S."/>
            <person name="Lee S.L."/>
            <person name="Lehman R."/>
            <person name="Li K."/>
            <person name="Li Z."/>
            <person name="Liang H."/>
            <person name="Lovelace S."/>
            <person name="Lu Z."/>
            <person name="Mansfield J.H."/>
            <person name="McCulloch K.J."/>
            <person name="Mathew T."/>
            <person name="Morton B."/>
            <person name="Muzny D.M."/>
            <person name="Neunemann D."/>
            <person name="Ongeri F."/>
            <person name="Pauchet Y."/>
            <person name="Pu L.L."/>
            <person name="Pyrousis I."/>
            <person name="Rao X.J."/>
            <person name="Redding A."/>
            <person name="Roesel C."/>
            <person name="Sanchez-Gracia A."/>
            <person name="Schaack S."/>
            <person name="Shukla A."/>
            <person name="Tetreau G."/>
            <person name="Wang Y."/>
            <person name="Xiong G.H."/>
            <person name="Traut W."/>
            <person name="Walsh T.K."/>
            <person name="Worley K.C."/>
            <person name="Wu D."/>
            <person name="Wu W."/>
            <person name="Wu Y.Q."/>
            <person name="Zhang X."/>
            <person name="Zou Z."/>
            <person name="Zucker H."/>
            <person name="Briscoe A.D."/>
            <person name="Burmester T."/>
            <person name="Clem R.J."/>
            <person name="Feyereisen R."/>
            <person name="Grimmelikhuijzen C.J.P."/>
            <person name="Hamodrakas S.J."/>
            <person name="Hansson B.S."/>
            <person name="Huguet E."/>
            <person name="Jermiin L.S."/>
            <person name="Lan Q."/>
            <person name="Lehman H.K."/>
            <person name="Lorenzen M."/>
            <person name="Merzendorfer H."/>
            <person name="Michalopoulos I."/>
            <person name="Morton D.B."/>
            <person name="Muthukrishnan S."/>
            <person name="Oakeshott J.G."/>
            <person name="Palmer W."/>
            <person name="Park Y."/>
            <person name="Passarelli A.L."/>
            <person name="Rozas J."/>
            <person name="Schwartz L.M."/>
            <person name="Smith W."/>
            <person name="Southgate A."/>
            <person name="Vilcinskas A."/>
            <person name="Vogt R."/>
            <person name="Wang P."/>
            <person name="Werren J."/>
            <person name="Yu X.Q."/>
            <person name="Zhou J.J."/>
            <person name="Brown S.J."/>
            <person name="Scherer S.E."/>
            <person name="Richards S."/>
            <person name="Blissard G.W."/>
        </authorList>
    </citation>
    <scope>NUCLEOTIDE SEQUENCE</scope>
</reference>
<evidence type="ECO:0000259" key="7">
    <source>
        <dbReference type="PROSITE" id="PS50850"/>
    </source>
</evidence>
<feature type="transmembrane region" description="Helical" evidence="6">
    <location>
        <begin position="47"/>
        <end position="73"/>
    </location>
</feature>
<keyword evidence="2" id="KW-0813">Transport</keyword>
<dbReference type="GO" id="GO:0016020">
    <property type="term" value="C:membrane"/>
    <property type="evidence" value="ECO:0007669"/>
    <property type="project" value="UniProtKB-SubCell"/>
</dbReference>
<gene>
    <name evidence="8" type="ORF">O3G_MSEX010078</name>
</gene>
<feature type="transmembrane region" description="Helical" evidence="6">
    <location>
        <begin position="371"/>
        <end position="391"/>
    </location>
</feature>
<evidence type="ECO:0000256" key="5">
    <source>
        <dbReference type="ARBA" id="ARBA00023136"/>
    </source>
</evidence>
<comment type="subcellular location">
    <subcellularLocation>
        <location evidence="1">Membrane</location>
        <topology evidence="1">Multi-pass membrane protein</topology>
    </subcellularLocation>
</comment>
<dbReference type="GO" id="GO:0022857">
    <property type="term" value="F:transmembrane transporter activity"/>
    <property type="evidence" value="ECO:0007669"/>
    <property type="project" value="InterPro"/>
</dbReference>
<keyword evidence="4 6" id="KW-1133">Transmembrane helix</keyword>
<name>A0A921ZG35_MANSE</name>
<dbReference type="SUPFAM" id="SSF103473">
    <property type="entry name" value="MFS general substrate transporter"/>
    <property type="match status" value="1"/>
</dbReference>
<dbReference type="AlphaFoldDB" id="A0A921ZG35"/>
<evidence type="ECO:0000256" key="4">
    <source>
        <dbReference type="ARBA" id="ARBA00022989"/>
    </source>
</evidence>
<evidence type="ECO:0000256" key="2">
    <source>
        <dbReference type="ARBA" id="ARBA00022448"/>
    </source>
</evidence>
<organism evidence="8 9">
    <name type="scientific">Manduca sexta</name>
    <name type="common">Tobacco hawkmoth</name>
    <name type="synonym">Tobacco hornworm</name>
    <dbReference type="NCBI Taxonomy" id="7130"/>
    <lineage>
        <taxon>Eukaryota</taxon>
        <taxon>Metazoa</taxon>
        <taxon>Ecdysozoa</taxon>
        <taxon>Arthropoda</taxon>
        <taxon>Hexapoda</taxon>
        <taxon>Insecta</taxon>
        <taxon>Pterygota</taxon>
        <taxon>Neoptera</taxon>
        <taxon>Endopterygota</taxon>
        <taxon>Lepidoptera</taxon>
        <taxon>Glossata</taxon>
        <taxon>Ditrysia</taxon>
        <taxon>Bombycoidea</taxon>
        <taxon>Sphingidae</taxon>
        <taxon>Sphinginae</taxon>
        <taxon>Sphingini</taxon>
        <taxon>Manduca</taxon>
    </lineage>
</organism>
<dbReference type="PROSITE" id="PS50850">
    <property type="entry name" value="MFS"/>
    <property type="match status" value="1"/>
</dbReference>
<dbReference type="PANTHER" id="PTHR23511">
    <property type="entry name" value="SYNAPTIC VESICLE GLYCOPROTEIN 2"/>
    <property type="match status" value="1"/>
</dbReference>
<feature type="transmembrane region" description="Helical" evidence="6">
    <location>
        <begin position="487"/>
        <end position="506"/>
    </location>
</feature>
<dbReference type="InterPro" id="IPR011701">
    <property type="entry name" value="MFS"/>
</dbReference>
<dbReference type="EMBL" id="JH668531">
    <property type="protein sequence ID" value="KAG6457005.1"/>
    <property type="molecule type" value="Genomic_DNA"/>
</dbReference>
<protein>
    <recommendedName>
        <fullName evidence="7">Major facilitator superfamily (MFS) profile domain-containing protein</fullName>
    </recommendedName>
</protein>
<dbReference type="Pfam" id="PF07690">
    <property type="entry name" value="MFS_1"/>
    <property type="match status" value="1"/>
</dbReference>
<feature type="transmembrane region" description="Helical" evidence="6">
    <location>
        <begin position="424"/>
        <end position="447"/>
    </location>
</feature>
<keyword evidence="5 6" id="KW-0472">Membrane</keyword>
<evidence type="ECO:0000256" key="6">
    <source>
        <dbReference type="SAM" id="Phobius"/>
    </source>
</evidence>
<feature type="transmembrane region" description="Helical" evidence="6">
    <location>
        <begin position="116"/>
        <end position="140"/>
    </location>
</feature>